<proteinExistence type="predicted"/>
<protein>
    <submittedName>
        <fullName evidence="2">Uncharacterized protein</fullName>
    </submittedName>
</protein>
<organism evidence="2 3">
    <name type="scientific">Heterodera trifolii</name>
    <dbReference type="NCBI Taxonomy" id="157864"/>
    <lineage>
        <taxon>Eukaryota</taxon>
        <taxon>Metazoa</taxon>
        <taxon>Ecdysozoa</taxon>
        <taxon>Nematoda</taxon>
        <taxon>Chromadorea</taxon>
        <taxon>Rhabditida</taxon>
        <taxon>Tylenchina</taxon>
        <taxon>Tylenchomorpha</taxon>
        <taxon>Tylenchoidea</taxon>
        <taxon>Heteroderidae</taxon>
        <taxon>Heteroderinae</taxon>
        <taxon>Heterodera</taxon>
    </lineage>
</organism>
<evidence type="ECO:0000256" key="1">
    <source>
        <dbReference type="SAM" id="MobiDB-lite"/>
    </source>
</evidence>
<dbReference type="EMBL" id="JBICBT010000446">
    <property type="protein sequence ID" value="KAL3113505.1"/>
    <property type="molecule type" value="Genomic_DNA"/>
</dbReference>
<feature type="region of interest" description="Disordered" evidence="1">
    <location>
        <begin position="1"/>
        <end position="31"/>
    </location>
</feature>
<feature type="compositionally biased region" description="Basic and acidic residues" evidence="1">
    <location>
        <begin position="1"/>
        <end position="10"/>
    </location>
</feature>
<reference evidence="2 3" key="1">
    <citation type="submission" date="2024-10" db="EMBL/GenBank/DDBJ databases">
        <authorList>
            <person name="Kim D."/>
        </authorList>
    </citation>
    <scope>NUCLEOTIDE SEQUENCE [LARGE SCALE GENOMIC DNA]</scope>
    <source>
        <strain evidence="2">BH-2024</strain>
    </source>
</reference>
<sequence length="81" mass="8856">MPAQKTKGDGFESDASLDSQGSSDGKCLGISLRRHPENGRLLSPGQKQEDSFAFGWGGHWLFFGMRFASGRRKRPIEIGGD</sequence>
<name>A0ABD2LE56_9BILA</name>
<evidence type="ECO:0000313" key="2">
    <source>
        <dbReference type="EMBL" id="KAL3113505.1"/>
    </source>
</evidence>
<gene>
    <name evidence="2" type="ORF">niasHT_013615</name>
</gene>
<keyword evidence="3" id="KW-1185">Reference proteome</keyword>
<accession>A0ABD2LE56</accession>
<comment type="caution">
    <text evidence="2">The sequence shown here is derived from an EMBL/GenBank/DDBJ whole genome shotgun (WGS) entry which is preliminary data.</text>
</comment>
<dbReference type="Proteomes" id="UP001620626">
    <property type="component" value="Unassembled WGS sequence"/>
</dbReference>
<evidence type="ECO:0000313" key="3">
    <source>
        <dbReference type="Proteomes" id="UP001620626"/>
    </source>
</evidence>
<dbReference type="AlphaFoldDB" id="A0ABD2LE56"/>